<dbReference type="Pfam" id="PF17919">
    <property type="entry name" value="RT_RNaseH_2"/>
    <property type="match status" value="1"/>
</dbReference>
<feature type="domain" description="Reverse transcriptase" evidence="3">
    <location>
        <begin position="35"/>
        <end position="145"/>
    </location>
</feature>
<keyword evidence="1" id="KW-0511">Multifunctional enzyme</keyword>
<dbReference type="InterPro" id="IPR043502">
    <property type="entry name" value="DNA/RNA_pol_sf"/>
</dbReference>
<evidence type="ECO:0000313" key="6">
    <source>
        <dbReference type="Proteomes" id="UP001165121"/>
    </source>
</evidence>
<dbReference type="CDD" id="cd01647">
    <property type="entry name" value="RT_LTR"/>
    <property type="match status" value="1"/>
</dbReference>
<feature type="compositionally biased region" description="Gly residues" evidence="2">
    <location>
        <begin position="402"/>
        <end position="415"/>
    </location>
</feature>
<dbReference type="GO" id="GO:0003824">
    <property type="term" value="F:catalytic activity"/>
    <property type="evidence" value="ECO:0007669"/>
    <property type="project" value="UniProtKB-KW"/>
</dbReference>
<evidence type="ECO:0000259" key="4">
    <source>
        <dbReference type="Pfam" id="PF17919"/>
    </source>
</evidence>
<dbReference type="Proteomes" id="UP001165121">
    <property type="component" value="Unassembled WGS sequence"/>
</dbReference>
<dbReference type="InterPro" id="IPR041577">
    <property type="entry name" value="RT_RNaseH_2"/>
</dbReference>
<proteinExistence type="predicted"/>
<evidence type="ECO:0000256" key="2">
    <source>
        <dbReference type="SAM" id="MobiDB-lite"/>
    </source>
</evidence>
<protein>
    <submittedName>
        <fullName evidence="5">Unnamed protein product</fullName>
    </submittedName>
</protein>
<evidence type="ECO:0000259" key="3">
    <source>
        <dbReference type="Pfam" id="PF00078"/>
    </source>
</evidence>
<dbReference type="SUPFAM" id="SSF56672">
    <property type="entry name" value="DNA/RNA polymerases"/>
    <property type="match status" value="1"/>
</dbReference>
<dbReference type="InterPro" id="IPR000477">
    <property type="entry name" value="RT_dom"/>
</dbReference>
<dbReference type="PANTHER" id="PTHR37984:SF5">
    <property type="entry name" value="PROTEIN NYNRIN-LIKE"/>
    <property type="match status" value="1"/>
</dbReference>
<feature type="region of interest" description="Disordered" evidence="2">
    <location>
        <begin position="369"/>
        <end position="431"/>
    </location>
</feature>
<feature type="domain" description="Reverse transcriptase/retrotransposon-derived protein RNase H-like" evidence="4">
    <location>
        <begin position="166"/>
        <end position="248"/>
    </location>
</feature>
<keyword evidence="6" id="KW-1185">Reference proteome</keyword>
<dbReference type="InterPro" id="IPR043128">
    <property type="entry name" value="Rev_trsase/Diguanyl_cyclase"/>
</dbReference>
<gene>
    <name evidence="5" type="ORF">Pfra01_002585000</name>
</gene>
<organism evidence="5 6">
    <name type="scientific">Phytophthora fragariaefolia</name>
    <dbReference type="NCBI Taxonomy" id="1490495"/>
    <lineage>
        <taxon>Eukaryota</taxon>
        <taxon>Sar</taxon>
        <taxon>Stramenopiles</taxon>
        <taxon>Oomycota</taxon>
        <taxon>Peronosporomycetes</taxon>
        <taxon>Peronosporales</taxon>
        <taxon>Peronosporaceae</taxon>
        <taxon>Phytophthora</taxon>
    </lineage>
</organism>
<dbReference type="EMBL" id="BSXT01005089">
    <property type="protein sequence ID" value="GMF59695.1"/>
    <property type="molecule type" value="Genomic_DNA"/>
</dbReference>
<dbReference type="OrthoDB" id="129142at2759"/>
<dbReference type="Gene3D" id="3.10.10.10">
    <property type="entry name" value="HIV Type 1 Reverse Transcriptase, subunit A, domain 1"/>
    <property type="match status" value="1"/>
</dbReference>
<comment type="caution">
    <text evidence="5">The sequence shown here is derived from an EMBL/GenBank/DDBJ whole genome shotgun (WGS) entry which is preliminary data.</text>
</comment>
<sequence length="431" mass="46600">MEDQILEENGAKMLQAGVIEEGNSAWGFPVVLVRKKDGEVQCCVDYRALDKVTKRDVYPLPRIDETLEALGGALFVTTRQIRVAEEARDKTAFTTKKRLYRFVRKPFGLTNAPSTIQRMMNSVLRGLTWMACLVYLDDIVVFTRGSFASMMDPIIKLLRTDAKWVWGEAQEAAFVRGKAILTSKPLLIYPNFSLPFQVVKDASQVGLGACLMQDQGGGWQLIAYASKVNNVAESKYDITALECLALHRRALTLQEFDFYVEYRPGSANGVADALSRAPVAPVAAQVLAASGRTRRTEKRATITAAVSEQATAGEVVNVSAMGNDKMESPAGLTVPTGRMTPPAPLQEGEQDGEQQFTVARLSTNAALEQLPAGDPAVGEDERATDGTRVTRAEDFDCDREWGGGADTRSGVGGSDTSGHDEVAHAATGGGD</sequence>
<feature type="region of interest" description="Disordered" evidence="2">
    <location>
        <begin position="320"/>
        <end position="354"/>
    </location>
</feature>
<dbReference type="Pfam" id="PF00078">
    <property type="entry name" value="RVT_1"/>
    <property type="match status" value="1"/>
</dbReference>
<name>A0A9W6YCS5_9STRA</name>
<dbReference type="AlphaFoldDB" id="A0A9W6YCS5"/>
<evidence type="ECO:0000313" key="5">
    <source>
        <dbReference type="EMBL" id="GMF59695.1"/>
    </source>
</evidence>
<evidence type="ECO:0000256" key="1">
    <source>
        <dbReference type="ARBA" id="ARBA00023268"/>
    </source>
</evidence>
<accession>A0A9W6YCS5</accession>
<feature type="compositionally biased region" description="Basic and acidic residues" evidence="2">
    <location>
        <begin position="379"/>
        <end position="401"/>
    </location>
</feature>
<reference evidence="5" key="1">
    <citation type="submission" date="2023-04" db="EMBL/GenBank/DDBJ databases">
        <title>Phytophthora fragariaefolia NBRC 109709.</title>
        <authorList>
            <person name="Ichikawa N."/>
            <person name="Sato H."/>
            <person name="Tonouchi N."/>
        </authorList>
    </citation>
    <scope>NUCLEOTIDE SEQUENCE</scope>
    <source>
        <strain evidence="5">NBRC 109709</strain>
    </source>
</reference>
<dbReference type="PANTHER" id="PTHR37984">
    <property type="entry name" value="PROTEIN CBG26694"/>
    <property type="match status" value="1"/>
</dbReference>
<dbReference type="Gene3D" id="3.30.70.270">
    <property type="match status" value="1"/>
</dbReference>
<dbReference type="InterPro" id="IPR050951">
    <property type="entry name" value="Retrovirus_Pol_polyprotein"/>
</dbReference>